<protein>
    <submittedName>
        <fullName evidence="1">Uncharacterized protein</fullName>
    </submittedName>
</protein>
<organism evidence="1 2">
    <name type="scientific">Pleurodeles waltl</name>
    <name type="common">Iberian ribbed newt</name>
    <dbReference type="NCBI Taxonomy" id="8319"/>
    <lineage>
        <taxon>Eukaryota</taxon>
        <taxon>Metazoa</taxon>
        <taxon>Chordata</taxon>
        <taxon>Craniata</taxon>
        <taxon>Vertebrata</taxon>
        <taxon>Euteleostomi</taxon>
        <taxon>Amphibia</taxon>
        <taxon>Batrachia</taxon>
        <taxon>Caudata</taxon>
        <taxon>Salamandroidea</taxon>
        <taxon>Salamandridae</taxon>
        <taxon>Pleurodelinae</taxon>
        <taxon>Pleurodeles</taxon>
    </lineage>
</organism>
<gene>
    <name evidence="1" type="ORF">NDU88_000517</name>
</gene>
<reference evidence="1" key="1">
    <citation type="journal article" date="2022" name="bioRxiv">
        <title>Sequencing and chromosome-scale assembly of the giantPleurodeles waltlgenome.</title>
        <authorList>
            <person name="Brown T."/>
            <person name="Elewa A."/>
            <person name="Iarovenko S."/>
            <person name="Subramanian E."/>
            <person name="Araus A.J."/>
            <person name="Petzold A."/>
            <person name="Susuki M."/>
            <person name="Suzuki K.-i.T."/>
            <person name="Hayashi T."/>
            <person name="Toyoda A."/>
            <person name="Oliveira C."/>
            <person name="Osipova E."/>
            <person name="Leigh N.D."/>
            <person name="Simon A."/>
            <person name="Yun M.H."/>
        </authorList>
    </citation>
    <scope>NUCLEOTIDE SEQUENCE</scope>
    <source>
        <strain evidence="1">20211129_DDA</strain>
        <tissue evidence="1">Liver</tissue>
    </source>
</reference>
<dbReference type="Proteomes" id="UP001066276">
    <property type="component" value="Chromosome 8"/>
</dbReference>
<evidence type="ECO:0000313" key="2">
    <source>
        <dbReference type="Proteomes" id="UP001066276"/>
    </source>
</evidence>
<name>A0AAV7NC40_PLEWA</name>
<accession>A0AAV7NC40</accession>
<dbReference type="EMBL" id="JANPWB010000012">
    <property type="protein sequence ID" value="KAJ1112249.1"/>
    <property type="molecule type" value="Genomic_DNA"/>
</dbReference>
<evidence type="ECO:0000313" key="1">
    <source>
        <dbReference type="EMBL" id="KAJ1112249.1"/>
    </source>
</evidence>
<comment type="caution">
    <text evidence="1">The sequence shown here is derived from an EMBL/GenBank/DDBJ whole genome shotgun (WGS) entry which is preliminary data.</text>
</comment>
<dbReference type="AlphaFoldDB" id="A0AAV7NC40"/>
<sequence length="103" mass="11966">MTSSSTWTARKKTFRWMLTQGRIHKVRNPQVASVSTRKSITEVNSNDIMSPSRASSVASQDLFFEEDRLETYTVKKIKQFVKTSVQVRNLTKKEELQKALRAW</sequence>
<keyword evidence="2" id="KW-1185">Reference proteome</keyword>
<proteinExistence type="predicted"/>